<dbReference type="EMBL" id="JAYGHY010000029">
    <property type="protein sequence ID" value="MEA5442881.1"/>
    <property type="molecule type" value="Genomic_DNA"/>
</dbReference>
<dbReference type="SUPFAM" id="SSF159133">
    <property type="entry name" value="EutN/CcmL-like"/>
    <property type="match status" value="1"/>
</dbReference>
<evidence type="ECO:0000313" key="4">
    <source>
        <dbReference type="EMBL" id="MEA5442881.1"/>
    </source>
</evidence>
<gene>
    <name evidence="4" type="ORF">VB739_09985</name>
</gene>
<comment type="subcellular location">
    <subcellularLocation>
        <location evidence="1">Carboxysome</location>
    </subcellularLocation>
</comment>
<evidence type="ECO:0000256" key="1">
    <source>
        <dbReference type="ARBA" id="ARBA00023587"/>
    </source>
</evidence>
<comment type="caution">
    <text evidence="4">The sequence shown here is derived from an EMBL/GenBank/DDBJ whole genome shotgun (WGS) entry which is preliminary data.</text>
</comment>
<keyword evidence="2" id="KW-1282">Carboxysome</keyword>
<organism evidence="4 5">
    <name type="scientific">Cyanobium gracile UHCC 0281</name>
    <dbReference type="NCBI Taxonomy" id="3110309"/>
    <lineage>
        <taxon>Bacteria</taxon>
        <taxon>Bacillati</taxon>
        <taxon>Cyanobacteriota</taxon>
        <taxon>Cyanophyceae</taxon>
        <taxon>Synechococcales</taxon>
        <taxon>Prochlorococcaceae</taxon>
        <taxon>Cyanobium</taxon>
    </lineage>
</organism>
<evidence type="ECO:0000256" key="2">
    <source>
        <dbReference type="ARBA" id="ARBA00023669"/>
    </source>
</evidence>
<dbReference type="NCBIfam" id="TIGR02703">
    <property type="entry name" value="carboxysome_A"/>
    <property type="match status" value="1"/>
</dbReference>
<dbReference type="InterPro" id="IPR004992">
    <property type="entry name" value="EutN_CcmL"/>
</dbReference>
<evidence type="ECO:0000256" key="3">
    <source>
        <dbReference type="ARBA" id="ARBA00024446"/>
    </source>
</evidence>
<protein>
    <submittedName>
        <fullName evidence="4">Carboxysome peptide A</fullName>
    </submittedName>
</protein>
<dbReference type="PROSITE" id="PS51932">
    <property type="entry name" value="BMV"/>
    <property type="match status" value="1"/>
</dbReference>
<dbReference type="Proteomes" id="UP001302329">
    <property type="component" value="Unassembled WGS sequence"/>
</dbReference>
<keyword evidence="5" id="KW-1185">Reference proteome</keyword>
<dbReference type="InterPro" id="IPR036677">
    <property type="entry name" value="EutN_CcmL_sf"/>
</dbReference>
<sequence>MLICKVVKPLVSTNRIPDFEHKHLQVVQDGSTQKVAVDAVGCIPGDWVICVGSSAAREAAGSKSYPSDLTIVGIIDHWDPDAGKASPAPGGGA</sequence>
<reference evidence="4 5" key="1">
    <citation type="submission" date="2023-12" db="EMBL/GenBank/DDBJ databases">
        <title>Baltic Sea Cyanobacteria.</title>
        <authorList>
            <person name="Delbaje E."/>
            <person name="Fewer D.P."/>
            <person name="Shishido T.K."/>
        </authorList>
    </citation>
    <scope>NUCLEOTIDE SEQUENCE [LARGE SCALE GENOMIC DNA]</scope>
    <source>
        <strain evidence="4 5">UHCC 0281</strain>
    </source>
</reference>
<dbReference type="Gene3D" id="2.40.50.220">
    <property type="entry name" value="EutN/Ccml"/>
    <property type="match status" value="1"/>
</dbReference>
<evidence type="ECO:0000313" key="5">
    <source>
        <dbReference type="Proteomes" id="UP001302329"/>
    </source>
</evidence>
<dbReference type="RefSeq" id="WP_323356915.1">
    <property type="nucleotide sequence ID" value="NZ_JAYGHY010000029.1"/>
</dbReference>
<dbReference type="CDD" id="cd01614">
    <property type="entry name" value="EutN_CcmL"/>
    <property type="match status" value="1"/>
</dbReference>
<dbReference type="PANTHER" id="PTHR36539">
    <property type="entry name" value="ETHANOLAMINE UTILIZATION PROTEIN EUTN"/>
    <property type="match status" value="1"/>
</dbReference>
<dbReference type="PANTHER" id="PTHR36539:SF1">
    <property type="entry name" value="BACTERIAL MICROCOMPARTMENT SHELL VERTEX PROTEIN EUTN"/>
    <property type="match status" value="1"/>
</dbReference>
<dbReference type="Pfam" id="PF03319">
    <property type="entry name" value="EutN_CcmL"/>
    <property type="match status" value="1"/>
</dbReference>
<name>A0ABU5SWH4_9CYAN</name>
<proteinExistence type="predicted"/>
<accession>A0ABU5SWH4</accession>
<dbReference type="InterPro" id="IPR014076">
    <property type="entry name" value="CsoS4A"/>
</dbReference>
<keyword evidence="3" id="KW-1283">Bacterial microcompartment</keyword>